<evidence type="ECO:0000313" key="3">
    <source>
        <dbReference type="EMBL" id="MDS1270624.1"/>
    </source>
</evidence>
<protein>
    <recommendedName>
        <fullName evidence="2">UPF0102 protein RIF23_09970</fullName>
    </recommendedName>
</protein>
<dbReference type="PANTHER" id="PTHR34039">
    <property type="entry name" value="UPF0102 PROTEIN YRAN"/>
    <property type="match status" value="1"/>
</dbReference>
<dbReference type="CDD" id="cd20736">
    <property type="entry name" value="PoNe_Nuclease"/>
    <property type="match status" value="1"/>
</dbReference>
<dbReference type="InterPro" id="IPR011856">
    <property type="entry name" value="tRNA_endonuc-like_dom_sf"/>
</dbReference>
<organism evidence="3 4">
    <name type="scientific">Lipingzhangella rawalii</name>
    <dbReference type="NCBI Taxonomy" id="2055835"/>
    <lineage>
        <taxon>Bacteria</taxon>
        <taxon>Bacillati</taxon>
        <taxon>Actinomycetota</taxon>
        <taxon>Actinomycetes</taxon>
        <taxon>Streptosporangiales</taxon>
        <taxon>Nocardiopsidaceae</taxon>
        <taxon>Lipingzhangella</taxon>
    </lineage>
</organism>
<dbReference type="NCBIfam" id="NF009150">
    <property type="entry name" value="PRK12497.1-3"/>
    <property type="match status" value="1"/>
</dbReference>
<dbReference type="Proteomes" id="UP001250214">
    <property type="component" value="Unassembled WGS sequence"/>
</dbReference>
<dbReference type="Gene3D" id="3.40.1350.10">
    <property type="match status" value="1"/>
</dbReference>
<keyword evidence="4" id="KW-1185">Reference proteome</keyword>
<dbReference type="EMBL" id="JAVLVT010000004">
    <property type="protein sequence ID" value="MDS1270624.1"/>
    <property type="molecule type" value="Genomic_DNA"/>
</dbReference>
<name>A0ABU2H703_9ACTN</name>
<reference evidence="4" key="1">
    <citation type="submission" date="2023-07" db="EMBL/GenBank/DDBJ databases">
        <title>Novel species in the genus Lipingzhangella isolated from Sambhar Salt Lake.</title>
        <authorList>
            <person name="Jiya N."/>
            <person name="Kajale S."/>
            <person name="Sharma A."/>
        </authorList>
    </citation>
    <scope>NUCLEOTIDE SEQUENCE [LARGE SCALE GENOMIC DNA]</scope>
    <source>
        <strain evidence="4">LS1_29</strain>
    </source>
</reference>
<comment type="similarity">
    <text evidence="1 2">Belongs to the UPF0102 family.</text>
</comment>
<dbReference type="PANTHER" id="PTHR34039:SF1">
    <property type="entry name" value="UPF0102 PROTEIN YRAN"/>
    <property type="match status" value="1"/>
</dbReference>
<dbReference type="Pfam" id="PF02021">
    <property type="entry name" value="UPF0102"/>
    <property type="match status" value="1"/>
</dbReference>
<accession>A0ABU2H703</accession>
<evidence type="ECO:0000256" key="1">
    <source>
        <dbReference type="ARBA" id="ARBA00006738"/>
    </source>
</evidence>
<sequence length="123" mass="14024">MHRIVPSDPATLGRCGEELAARYLRRQGMWLLERNWSCAWGELDLLARWGAVLVAVEVKTRTGVRFGNPETAVDAAKLQRIRAAAGRWMEMQGRPFARLRVDVLAVVVQPDGRWWLRHHRAVG</sequence>
<dbReference type="NCBIfam" id="NF009154">
    <property type="entry name" value="PRK12497.3-3"/>
    <property type="match status" value="1"/>
</dbReference>
<evidence type="ECO:0000313" key="4">
    <source>
        <dbReference type="Proteomes" id="UP001250214"/>
    </source>
</evidence>
<dbReference type="HAMAP" id="MF_00048">
    <property type="entry name" value="UPF0102"/>
    <property type="match status" value="1"/>
</dbReference>
<evidence type="ECO:0000256" key="2">
    <source>
        <dbReference type="HAMAP-Rule" id="MF_00048"/>
    </source>
</evidence>
<dbReference type="RefSeq" id="WP_310912179.1">
    <property type="nucleotide sequence ID" value="NZ_JAVLVT010000004.1"/>
</dbReference>
<dbReference type="InterPro" id="IPR003509">
    <property type="entry name" value="UPF0102_YraN-like"/>
</dbReference>
<gene>
    <name evidence="3" type="ORF">RIF23_09970</name>
</gene>
<dbReference type="InterPro" id="IPR011335">
    <property type="entry name" value="Restrct_endonuc-II-like"/>
</dbReference>
<proteinExistence type="inferred from homology"/>
<comment type="caution">
    <text evidence="3">The sequence shown here is derived from an EMBL/GenBank/DDBJ whole genome shotgun (WGS) entry which is preliminary data.</text>
</comment>
<dbReference type="SUPFAM" id="SSF52980">
    <property type="entry name" value="Restriction endonuclease-like"/>
    <property type="match status" value="1"/>
</dbReference>